<dbReference type="Proteomes" id="UP001607302">
    <property type="component" value="Unassembled WGS sequence"/>
</dbReference>
<evidence type="ECO:0000313" key="2">
    <source>
        <dbReference type="Proteomes" id="UP001607302"/>
    </source>
</evidence>
<comment type="caution">
    <text evidence="1">The sequence shown here is derived from an EMBL/GenBank/DDBJ whole genome shotgun (WGS) entry which is preliminary data.</text>
</comment>
<accession>A0ABD2BNS8</accession>
<gene>
    <name evidence="1" type="ORF">V1478_003681</name>
</gene>
<dbReference type="AlphaFoldDB" id="A0ABD2BNS8"/>
<dbReference type="EMBL" id="JAUDFV010000074">
    <property type="protein sequence ID" value="KAL2733983.1"/>
    <property type="molecule type" value="Genomic_DNA"/>
</dbReference>
<reference evidence="1 2" key="1">
    <citation type="journal article" date="2024" name="Ann. Entomol. Soc. Am.">
        <title>Genomic analyses of the southern and eastern yellowjacket wasps (Hymenoptera: Vespidae) reveal evolutionary signatures of social life.</title>
        <authorList>
            <person name="Catto M.A."/>
            <person name="Caine P.B."/>
            <person name="Orr S.E."/>
            <person name="Hunt B.G."/>
            <person name="Goodisman M.A.D."/>
        </authorList>
    </citation>
    <scope>NUCLEOTIDE SEQUENCE [LARGE SCALE GENOMIC DNA]</scope>
    <source>
        <strain evidence="1">233</strain>
        <tissue evidence="1">Head and thorax</tissue>
    </source>
</reference>
<sequence>MTFLVTTRFKLKACKERCGRKIHPFTSRLDHIKPKTGLESDGIKWMIILLNLFCIKFHQNNVKYQI</sequence>
<evidence type="ECO:0000313" key="1">
    <source>
        <dbReference type="EMBL" id="KAL2733983.1"/>
    </source>
</evidence>
<protein>
    <recommendedName>
        <fullName evidence="3">HNH endonuclease</fullName>
    </recommendedName>
</protein>
<organism evidence="1 2">
    <name type="scientific">Vespula squamosa</name>
    <name type="common">Southern yellow jacket</name>
    <name type="synonym">Wasp</name>
    <dbReference type="NCBI Taxonomy" id="30214"/>
    <lineage>
        <taxon>Eukaryota</taxon>
        <taxon>Metazoa</taxon>
        <taxon>Ecdysozoa</taxon>
        <taxon>Arthropoda</taxon>
        <taxon>Hexapoda</taxon>
        <taxon>Insecta</taxon>
        <taxon>Pterygota</taxon>
        <taxon>Neoptera</taxon>
        <taxon>Endopterygota</taxon>
        <taxon>Hymenoptera</taxon>
        <taxon>Apocrita</taxon>
        <taxon>Aculeata</taxon>
        <taxon>Vespoidea</taxon>
        <taxon>Vespidae</taxon>
        <taxon>Vespinae</taxon>
        <taxon>Vespula</taxon>
    </lineage>
</organism>
<name>A0ABD2BNS8_VESSQ</name>
<proteinExistence type="predicted"/>
<keyword evidence="2" id="KW-1185">Reference proteome</keyword>
<evidence type="ECO:0008006" key="3">
    <source>
        <dbReference type="Google" id="ProtNLM"/>
    </source>
</evidence>